<dbReference type="InterPro" id="IPR017972">
    <property type="entry name" value="Cyt_P450_CS"/>
</dbReference>
<evidence type="ECO:0008006" key="16">
    <source>
        <dbReference type="Google" id="ProtNLM"/>
    </source>
</evidence>
<comment type="caution">
    <text evidence="14">The sequence shown here is derived from an EMBL/GenBank/DDBJ whole genome shotgun (WGS) entry which is preliminary data.</text>
</comment>
<evidence type="ECO:0000256" key="8">
    <source>
        <dbReference type="ARBA" id="ARBA00023002"/>
    </source>
</evidence>
<dbReference type="PANTHER" id="PTHR47955:SF9">
    <property type="entry name" value="PREMNASPIRODIENE OXYGENASE-LIKE"/>
    <property type="match status" value="1"/>
</dbReference>
<evidence type="ECO:0000256" key="6">
    <source>
        <dbReference type="ARBA" id="ARBA00022723"/>
    </source>
</evidence>
<dbReference type="SUPFAM" id="SSF48264">
    <property type="entry name" value="Cytochrome P450"/>
    <property type="match status" value="1"/>
</dbReference>
<evidence type="ECO:0000256" key="13">
    <source>
        <dbReference type="RuleBase" id="RU000461"/>
    </source>
</evidence>
<organism evidence="14 15">
    <name type="scientific">Rubus argutus</name>
    <name type="common">Southern blackberry</name>
    <dbReference type="NCBI Taxonomy" id="59490"/>
    <lineage>
        <taxon>Eukaryota</taxon>
        <taxon>Viridiplantae</taxon>
        <taxon>Streptophyta</taxon>
        <taxon>Embryophyta</taxon>
        <taxon>Tracheophyta</taxon>
        <taxon>Spermatophyta</taxon>
        <taxon>Magnoliopsida</taxon>
        <taxon>eudicotyledons</taxon>
        <taxon>Gunneridae</taxon>
        <taxon>Pentapetalae</taxon>
        <taxon>rosids</taxon>
        <taxon>fabids</taxon>
        <taxon>Rosales</taxon>
        <taxon>Rosaceae</taxon>
        <taxon>Rosoideae</taxon>
        <taxon>Rosoideae incertae sedis</taxon>
        <taxon>Rubus</taxon>
    </lineage>
</organism>
<dbReference type="InterPro" id="IPR001128">
    <property type="entry name" value="Cyt_P450"/>
</dbReference>
<evidence type="ECO:0000256" key="5">
    <source>
        <dbReference type="ARBA" id="ARBA00022692"/>
    </source>
</evidence>
<keyword evidence="15" id="KW-1185">Reference proteome</keyword>
<keyword evidence="6 12" id="KW-0479">Metal-binding</keyword>
<dbReference type="AlphaFoldDB" id="A0AAW1WCD2"/>
<dbReference type="GO" id="GO:0005506">
    <property type="term" value="F:iron ion binding"/>
    <property type="evidence" value="ECO:0007669"/>
    <property type="project" value="InterPro"/>
</dbReference>
<gene>
    <name evidence="14" type="ORF">M0R45_030602</name>
</gene>
<keyword evidence="7" id="KW-1133">Transmembrane helix</keyword>
<evidence type="ECO:0000256" key="1">
    <source>
        <dbReference type="ARBA" id="ARBA00001971"/>
    </source>
</evidence>
<evidence type="ECO:0000256" key="10">
    <source>
        <dbReference type="ARBA" id="ARBA00023033"/>
    </source>
</evidence>
<evidence type="ECO:0000256" key="2">
    <source>
        <dbReference type="ARBA" id="ARBA00004370"/>
    </source>
</evidence>
<dbReference type="FunFam" id="1.10.630.10:FF:000043">
    <property type="entry name" value="Cytochrome P450 99A2"/>
    <property type="match status" value="1"/>
</dbReference>
<dbReference type="GO" id="GO:0020037">
    <property type="term" value="F:heme binding"/>
    <property type="evidence" value="ECO:0007669"/>
    <property type="project" value="InterPro"/>
</dbReference>
<keyword evidence="10 13" id="KW-0503">Monooxygenase</keyword>
<dbReference type="InterPro" id="IPR036396">
    <property type="entry name" value="Cyt_P450_sf"/>
</dbReference>
<keyword evidence="4 12" id="KW-0349">Heme</keyword>
<dbReference type="Proteomes" id="UP001457282">
    <property type="component" value="Unassembled WGS sequence"/>
</dbReference>
<dbReference type="GO" id="GO:0004497">
    <property type="term" value="F:monooxygenase activity"/>
    <property type="evidence" value="ECO:0007669"/>
    <property type="project" value="UniProtKB-KW"/>
</dbReference>
<keyword evidence="9 12" id="KW-0408">Iron</keyword>
<name>A0AAW1WCD2_RUBAR</name>
<evidence type="ECO:0000256" key="7">
    <source>
        <dbReference type="ARBA" id="ARBA00022989"/>
    </source>
</evidence>
<dbReference type="PRINTS" id="PR00463">
    <property type="entry name" value="EP450I"/>
</dbReference>
<evidence type="ECO:0000313" key="15">
    <source>
        <dbReference type="Proteomes" id="UP001457282"/>
    </source>
</evidence>
<keyword evidence="5" id="KW-0812">Transmembrane</keyword>
<dbReference type="EMBL" id="JBEDUW010000006">
    <property type="protein sequence ID" value="KAK9922122.1"/>
    <property type="molecule type" value="Genomic_DNA"/>
</dbReference>
<comment type="similarity">
    <text evidence="3 13">Belongs to the cytochrome P450 family.</text>
</comment>
<dbReference type="PROSITE" id="PS00086">
    <property type="entry name" value="CYTOCHROME_P450"/>
    <property type="match status" value="1"/>
</dbReference>
<evidence type="ECO:0000256" key="11">
    <source>
        <dbReference type="ARBA" id="ARBA00023136"/>
    </source>
</evidence>
<evidence type="ECO:0000256" key="9">
    <source>
        <dbReference type="ARBA" id="ARBA00023004"/>
    </source>
</evidence>
<protein>
    <recommendedName>
        <fullName evidence="16">Premnaspirodiene oxygenase-like</fullName>
    </recommendedName>
</protein>
<reference evidence="14 15" key="1">
    <citation type="journal article" date="2023" name="G3 (Bethesda)">
        <title>A chromosome-length genome assembly and annotation of blackberry (Rubus argutus, cv. 'Hillquist').</title>
        <authorList>
            <person name="Bruna T."/>
            <person name="Aryal R."/>
            <person name="Dudchenko O."/>
            <person name="Sargent D.J."/>
            <person name="Mead D."/>
            <person name="Buti M."/>
            <person name="Cavallini A."/>
            <person name="Hytonen T."/>
            <person name="Andres J."/>
            <person name="Pham M."/>
            <person name="Weisz D."/>
            <person name="Mascagni F."/>
            <person name="Usai G."/>
            <person name="Natali L."/>
            <person name="Bassil N."/>
            <person name="Fernandez G.E."/>
            <person name="Lomsadze A."/>
            <person name="Armour M."/>
            <person name="Olukolu B."/>
            <person name="Poorten T."/>
            <person name="Britton C."/>
            <person name="Davik J."/>
            <person name="Ashrafi H."/>
            <person name="Aiden E.L."/>
            <person name="Borodovsky M."/>
            <person name="Worthington M."/>
        </authorList>
    </citation>
    <scope>NUCLEOTIDE SEQUENCE [LARGE SCALE GENOMIC DNA]</scope>
    <source>
        <strain evidence="14">PI 553951</strain>
    </source>
</reference>
<dbReference type="InterPro" id="IPR002401">
    <property type="entry name" value="Cyt_P450_E_grp-I"/>
</dbReference>
<dbReference type="PRINTS" id="PR00385">
    <property type="entry name" value="P450"/>
</dbReference>
<keyword evidence="8 13" id="KW-0560">Oxidoreductase</keyword>
<accession>A0AAW1WCD2</accession>
<dbReference type="Pfam" id="PF00067">
    <property type="entry name" value="p450"/>
    <property type="match status" value="1"/>
</dbReference>
<evidence type="ECO:0000313" key="14">
    <source>
        <dbReference type="EMBL" id="KAK9922122.1"/>
    </source>
</evidence>
<dbReference type="Gene3D" id="1.10.630.10">
    <property type="entry name" value="Cytochrome P450"/>
    <property type="match status" value="1"/>
</dbReference>
<dbReference type="PANTHER" id="PTHR47955">
    <property type="entry name" value="CYTOCHROME P450 FAMILY 71 PROTEIN"/>
    <property type="match status" value="1"/>
</dbReference>
<evidence type="ECO:0000256" key="4">
    <source>
        <dbReference type="ARBA" id="ARBA00022617"/>
    </source>
</evidence>
<dbReference type="CDD" id="cd11072">
    <property type="entry name" value="CYP71-like"/>
    <property type="match status" value="1"/>
</dbReference>
<dbReference type="GO" id="GO:0016020">
    <property type="term" value="C:membrane"/>
    <property type="evidence" value="ECO:0007669"/>
    <property type="project" value="UniProtKB-SubCell"/>
</dbReference>
<comment type="subcellular location">
    <subcellularLocation>
        <location evidence="2">Membrane</location>
    </subcellularLocation>
</comment>
<feature type="binding site" description="axial binding residue" evidence="12">
    <location>
        <position position="470"/>
    </location>
    <ligand>
        <name>heme</name>
        <dbReference type="ChEBI" id="CHEBI:30413"/>
    </ligand>
    <ligandPart>
        <name>Fe</name>
        <dbReference type="ChEBI" id="CHEBI:18248"/>
    </ligandPart>
</feature>
<evidence type="ECO:0000256" key="3">
    <source>
        <dbReference type="ARBA" id="ARBA00010617"/>
    </source>
</evidence>
<sequence>MFQIQIPSLIDVSLFTSLASLVILGLLNWYWKKTSTSTSSNDLLRLPPGPWKLPLIGNLHQFALAGSLPHHFLRDLANKYGPIMHLKTGQVSTVVISSPELAKQVLIHEAAAFSNRPTLLAMEVLSYNYSGLFSSPCNDYWREMRKICVLELLSAKRVLSSASLREEETWNLVESITHLSPLVINLSEMIFSMVNRIIARAALGKKCKHEQEFTSLVHQIFILGSSFDVTDLFPSLKFLHHVTSAKSSLENIHRKMDMILDEIIDDHKLVKGKSTKNAAAKSIPKSNVPESAGEDHQGLVNVLLQLQESGELQFELTTNHIKAVTMDIYTAGSETSATTIEWAMSELLRNPRAMEKAQFEVRQLLAGKRKIQEIDLKELDYLKLVIKETLRLHTPVPFIIRQATKRCRVSGYDVPSEAKVLINAWAIGRDPKHWGADADRFEPERFQSSSTDFRGTSFEFLPFGTGKRICPGISFGTAIVELALSQLLYFFNWKLPNGTKPQEIDMTETMGIAARRRNELNAIAIPFFP</sequence>
<evidence type="ECO:0000256" key="12">
    <source>
        <dbReference type="PIRSR" id="PIRSR602401-1"/>
    </source>
</evidence>
<proteinExistence type="inferred from homology"/>
<dbReference type="GO" id="GO:0016705">
    <property type="term" value="F:oxidoreductase activity, acting on paired donors, with incorporation or reduction of molecular oxygen"/>
    <property type="evidence" value="ECO:0007669"/>
    <property type="project" value="InterPro"/>
</dbReference>
<keyword evidence="11" id="KW-0472">Membrane</keyword>
<comment type="cofactor">
    <cofactor evidence="1 12">
        <name>heme</name>
        <dbReference type="ChEBI" id="CHEBI:30413"/>
    </cofactor>
</comment>